<evidence type="ECO:0000256" key="2">
    <source>
        <dbReference type="ARBA" id="ARBA00023002"/>
    </source>
</evidence>
<evidence type="ECO:0000313" key="3">
    <source>
        <dbReference type="EMBL" id="GLS20586.1"/>
    </source>
</evidence>
<dbReference type="InterPro" id="IPR002347">
    <property type="entry name" value="SDR_fam"/>
</dbReference>
<proteinExistence type="inferred from homology"/>
<dbReference type="InterPro" id="IPR036291">
    <property type="entry name" value="NAD(P)-bd_dom_sf"/>
</dbReference>
<dbReference type="EMBL" id="BSPC01000031">
    <property type="protein sequence ID" value="GLS20586.1"/>
    <property type="molecule type" value="Genomic_DNA"/>
</dbReference>
<evidence type="ECO:0000313" key="4">
    <source>
        <dbReference type="Proteomes" id="UP001156882"/>
    </source>
</evidence>
<evidence type="ECO:0000256" key="1">
    <source>
        <dbReference type="ARBA" id="ARBA00006484"/>
    </source>
</evidence>
<dbReference type="PRINTS" id="PR01397">
    <property type="entry name" value="DHBDHDRGNASE"/>
</dbReference>
<comment type="similarity">
    <text evidence="1">Belongs to the short-chain dehydrogenases/reductases (SDR) family.</text>
</comment>
<dbReference type="Gene3D" id="3.40.50.720">
    <property type="entry name" value="NAD(P)-binding Rossmann-like Domain"/>
    <property type="match status" value="1"/>
</dbReference>
<protein>
    <recommendedName>
        <fullName evidence="5">Short chain dehydrogenase</fullName>
    </recommendedName>
</protein>
<evidence type="ECO:0008006" key="5">
    <source>
        <dbReference type="Google" id="ProtNLM"/>
    </source>
</evidence>
<keyword evidence="2" id="KW-0560">Oxidoreductase</keyword>
<comment type="caution">
    <text evidence="3">The sequence shown here is derived from an EMBL/GenBank/DDBJ whole genome shotgun (WGS) entry which is preliminary data.</text>
</comment>
<keyword evidence="4" id="KW-1185">Reference proteome</keyword>
<dbReference type="SUPFAM" id="SSF51735">
    <property type="entry name" value="NAD(P)-binding Rossmann-fold domains"/>
    <property type="match status" value="1"/>
</dbReference>
<dbReference type="RefSeq" id="WP_284313672.1">
    <property type="nucleotide sequence ID" value="NZ_BSPC01000031.1"/>
</dbReference>
<dbReference type="PANTHER" id="PTHR44196">
    <property type="entry name" value="DEHYDROGENASE/REDUCTASE SDR FAMILY MEMBER 7B"/>
    <property type="match status" value="1"/>
</dbReference>
<dbReference type="PANTHER" id="PTHR44196:SF1">
    <property type="entry name" value="DEHYDROGENASE_REDUCTASE SDR FAMILY MEMBER 7B"/>
    <property type="match status" value="1"/>
</dbReference>
<sequence>MAGASGGIEAVTARRLAQAGASVALPARRQGRLDALVTEIEASGGTAPAVLSYIADQTQAEVAVQMVVGRFGRIDILINNAGLMLIGPIVGADVEECERMLVVNVRGLLCITHAACRTC</sequence>
<dbReference type="Pfam" id="PF00106">
    <property type="entry name" value="adh_short"/>
    <property type="match status" value="1"/>
</dbReference>
<accession>A0ABQ6CQV9</accession>
<organism evidence="3 4">
    <name type="scientific">Labrys miyagiensis</name>
    <dbReference type="NCBI Taxonomy" id="346912"/>
    <lineage>
        <taxon>Bacteria</taxon>
        <taxon>Pseudomonadati</taxon>
        <taxon>Pseudomonadota</taxon>
        <taxon>Alphaproteobacteria</taxon>
        <taxon>Hyphomicrobiales</taxon>
        <taxon>Xanthobacteraceae</taxon>
        <taxon>Labrys</taxon>
    </lineage>
</organism>
<reference evidence="4" key="1">
    <citation type="journal article" date="2019" name="Int. J. Syst. Evol. Microbiol.">
        <title>The Global Catalogue of Microorganisms (GCM) 10K type strain sequencing project: providing services to taxonomists for standard genome sequencing and annotation.</title>
        <authorList>
            <consortium name="The Broad Institute Genomics Platform"/>
            <consortium name="The Broad Institute Genome Sequencing Center for Infectious Disease"/>
            <person name="Wu L."/>
            <person name="Ma J."/>
        </authorList>
    </citation>
    <scope>NUCLEOTIDE SEQUENCE [LARGE SCALE GENOMIC DNA]</scope>
    <source>
        <strain evidence="4">NBRC 101365</strain>
    </source>
</reference>
<gene>
    <name evidence="3" type="ORF">GCM10007874_36030</name>
</gene>
<name>A0ABQ6CQV9_9HYPH</name>
<dbReference type="Proteomes" id="UP001156882">
    <property type="component" value="Unassembled WGS sequence"/>
</dbReference>
<dbReference type="InterPro" id="IPR003560">
    <property type="entry name" value="DHB_DH"/>
</dbReference>